<dbReference type="Proteomes" id="UP001066276">
    <property type="component" value="Chromosome 3_1"/>
</dbReference>
<proteinExistence type="predicted"/>
<organism evidence="1 2">
    <name type="scientific">Pleurodeles waltl</name>
    <name type="common">Iberian ribbed newt</name>
    <dbReference type="NCBI Taxonomy" id="8319"/>
    <lineage>
        <taxon>Eukaryota</taxon>
        <taxon>Metazoa</taxon>
        <taxon>Chordata</taxon>
        <taxon>Craniata</taxon>
        <taxon>Vertebrata</taxon>
        <taxon>Euteleostomi</taxon>
        <taxon>Amphibia</taxon>
        <taxon>Batrachia</taxon>
        <taxon>Caudata</taxon>
        <taxon>Salamandroidea</taxon>
        <taxon>Salamandridae</taxon>
        <taxon>Pleurodelinae</taxon>
        <taxon>Pleurodeles</taxon>
    </lineage>
</organism>
<evidence type="ECO:0000313" key="2">
    <source>
        <dbReference type="Proteomes" id="UP001066276"/>
    </source>
</evidence>
<sequence>MKNNGASGTDQVSSGMWVKSILDHTLQGVSGARQKVLQRTSMDEVIRTGLLRDRSQITYSCRRRSPPVSVPGSAEEARTLAVPQSLVSGAWNDQFWNQRINTHA</sequence>
<accession>A0AAV7U6D9</accession>
<gene>
    <name evidence="1" type="ORF">NDU88_000190</name>
</gene>
<evidence type="ECO:0000313" key="1">
    <source>
        <dbReference type="EMBL" id="KAJ1183368.1"/>
    </source>
</evidence>
<protein>
    <submittedName>
        <fullName evidence="1">Uncharacterized protein</fullName>
    </submittedName>
</protein>
<dbReference type="AlphaFoldDB" id="A0AAV7U6D9"/>
<dbReference type="EMBL" id="JANPWB010000005">
    <property type="protein sequence ID" value="KAJ1183368.1"/>
    <property type="molecule type" value="Genomic_DNA"/>
</dbReference>
<keyword evidence="2" id="KW-1185">Reference proteome</keyword>
<name>A0AAV7U6D9_PLEWA</name>
<reference evidence="1" key="1">
    <citation type="journal article" date="2022" name="bioRxiv">
        <title>Sequencing and chromosome-scale assembly of the giantPleurodeles waltlgenome.</title>
        <authorList>
            <person name="Brown T."/>
            <person name="Elewa A."/>
            <person name="Iarovenko S."/>
            <person name="Subramanian E."/>
            <person name="Araus A.J."/>
            <person name="Petzold A."/>
            <person name="Susuki M."/>
            <person name="Suzuki K.-i.T."/>
            <person name="Hayashi T."/>
            <person name="Toyoda A."/>
            <person name="Oliveira C."/>
            <person name="Osipova E."/>
            <person name="Leigh N.D."/>
            <person name="Simon A."/>
            <person name="Yun M.H."/>
        </authorList>
    </citation>
    <scope>NUCLEOTIDE SEQUENCE</scope>
    <source>
        <strain evidence="1">20211129_DDA</strain>
        <tissue evidence="1">Liver</tissue>
    </source>
</reference>
<comment type="caution">
    <text evidence="1">The sequence shown here is derived from an EMBL/GenBank/DDBJ whole genome shotgun (WGS) entry which is preliminary data.</text>
</comment>